<name>A0A369KKJ2_9BACT</name>
<sequence length="298" mass="33898">MYCNNKLLYFCVASYFTIISCKNNNNDNLNLEQFSVTLASSKDVPANPATTTAKGLVTCKNHITNFNISSDNNKIYLATNTDCTITFSNIEFVNNSKKYKFTNIEINVNLNNNQYKYFSDTSYPNIEDNNKNFFVATHINLSGNNITINFHDHYQTDSPKTLTSMTFKDVNNVTFNAIEAPPAINLYLAPIIHEDIDKSKTLYNLQTNNESEQPPIDTCIIVPKANLNNKSWTIINDYLKTNTTNELCPDFYQNTINPTGGNWDKFFSNDHYIIISTNPINDELNSYRVIEVPAYTAP</sequence>
<protein>
    <submittedName>
        <fullName evidence="1">Uncharacterized protein</fullName>
    </submittedName>
</protein>
<organism evidence="1 2">
    <name type="scientific">Spirobacillus cienkowskii</name>
    <dbReference type="NCBI Taxonomy" id="495820"/>
    <lineage>
        <taxon>Bacteria</taxon>
        <taxon>Pseudomonadati</taxon>
        <taxon>Bdellovibrionota</taxon>
        <taxon>Oligoflexia</taxon>
        <taxon>Silvanigrellales</taxon>
        <taxon>Spirobacillus</taxon>
    </lineage>
</organism>
<keyword evidence="2" id="KW-1185">Reference proteome</keyword>
<accession>A0A369KKJ2</accession>
<dbReference type="Proteomes" id="UP000253934">
    <property type="component" value="Unassembled WGS sequence"/>
</dbReference>
<dbReference type="EMBL" id="QOVW01000101">
    <property type="protein sequence ID" value="RDB35149.1"/>
    <property type="molecule type" value="Genomic_DNA"/>
</dbReference>
<evidence type="ECO:0000313" key="2">
    <source>
        <dbReference type="Proteomes" id="UP000253934"/>
    </source>
</evidence>
<proteinExistence type="predicted"/>
<reference evidence="1" key="1">
    <citation type="submission" date="2018-04" db="EMBL/GenBank/DDBJ databases">
        <title>Draft genome sequence of the Candidatus Spirobacillus cienkowskii, a pathogen of freshwater Daphnia species, reconstructed from hemolymph metagenomic reads.</title>
        <authorList>
            <person name="Bresciani L."/>
            <person name="Lemos L.N."/>
            <person name="Wale N."/>
            <person name="Lin J.Y."/>
            <person name="Fernandes G.R."/>
            <person name="Duffy M.A."/>
            <person name="Rodrigues J.M."/>
        </authorList>
    </citation>
    <scope>NUCLEOTIDE SEQUENCE [LARGE SCALE GENOMIC DNA]</scope>
    <source>
        <strain evidence="1">Binning01</strain>
    </source>
</reference>
<gene>
    <name evidence="1" type="ORF">DCC88_11695</name>
</gene>
<evidence type="ECO:0000313" key="1">
    <source>
        <dbReference type="EMBL" id="RDB35149.1"/>
    </source>
</evidence>
<comment type="caution">
    <text evidence="1">The sequence shown here is derived from an EMBL/GenBank/DDBJ whole genome shotgun (WGS) entry which is preliminary data.</text>
</comment>
<dbReference type="AlphaFoldDB" id="A0A369KKJ2"/>
<dbReference type="PROSITE" id="PS51257">
    <property type="entry name" value="PROKAR_LIPOPROTEIN"/>
    <property type="match status" value="1"/>
</dbReference>